<keyword evidence="2" id="KW-0808">Transferase</keyword>
<reference evidence="2" key="1">
    <citation type="submission" date="2021-03" db="EMBL/GenBank/DDBJ databases">
        <title>Ottowia sp. 27C isolated from the cloaca of a Giant Asian pond turtle (Heosemys grandis).</title>
        <authorList>
            <person name="Spergser J."/>
            <person name="Busse H.-J."/>
        </authorList>
    </citation>
    <scope>NUCLEOTIDE SEQUENCE</scope>
    <source>
        <strain evidence="2">27C</strain>
    </source>
</reference>
<dbReference type="EMBL" id="CP071796">
    <property type="protein sequence ID" value="QTD45162.1"/>
    <property type="molecule type" value="Genomic_DNA"/>
</dbReference>
<proteinExistence type="predicted"/>
<keyword evidence="3" id="KW-1185">Reference proteome</keyword>
<keyword evidence="2" id="KW-0418">Kinase</keyword>
<dbReference type="RefSeq" id="WP_208008914.1">
    <property type="nucleotide sequence ID" value="NZ_CP071796.1"/>
</dbReference>
<evidence type="ECO:0000313" key="3">
    <source>
        <dbReference type="Proteomes" id="UP000663903"/>
    </source>
</evidence>
<accession>A0A975CG44</accession>
<protein>
    <submittedName>
        <fullName evidence="2">Glycerate kinase</fullName>
    </submittedName>
</protein>
<evidence type="ECO:0000313" key="2">
    <source>
        <dbReference type="EMBL" id="QTD45162.1"/>
    </source>
</evidence>
<dbReference type="AlphaFoldDB" id="A0A975CG44"/>
<name>A0A975CG44_9BURK</name>
<feature type="transmembrane region" description="Helical" evidence="1">
    <location>
        <begin position="29"/>
        <end position="48"/>
    </location>
</feature>
<sequence length="144" mass="15494">MTWQRILTLLAAIALGALAWRAGGWAGLALLASGLVLWFMLNYTRIVTIMKRAADRPIGHVDSAVMLNARLKPKMPLLNVIGLTRALGERLSPDGAEPEVYRWRDAGDSHVTAEFENGRLARWQLARPTGEAAPAGTPAPGAAS</sequence>
<dbReference type="KEGG" id="otd:J1M35_19410"/>
<keyword evidence="1" id="KW-0472">Membrane</keyword>
<evidence type="ECO:0000256" key="1">
    <source>
        <dbReference type="SAM" id="Phobius"/>
    </source>
</evidence>
<keyword evidence="1" id="KW-1133">Transmembrane helix</keyword>
<gene>
    <name evidence="2" type="ORF">J1M35_19410</name>
</gene>
<keyword evidence="1" id="KW-0812">Transmembrane</keyword>
<dbReference type="GO" id="GO:0016301">
    <property type="term" value="F:kinase activity"/>
    <property type="evidence" value="ECO:0007669"/>
    <property type="project" value="UniProtKB-KW"/>
</dbReference>
<organism evidence="2 3">
    <name type="scientific">Ottowia testudinis</name>
    <dbReference type="NCBI Taxonomy" id="2816950"/>
    <lineage>
        <taxon>Bacteria</taxon>
        <taxon>Pseudomonadati</taxon>
        <taxon>Pseudomonadota</taxon>
        <taxon>Betaproteobacteria</taxon>
        <taxon>Burkholderiales</taxon>
        <taxon>Comamonadaceae</taxon>
        <taxon>Ottowia</taxon>
    </lineage>
</organism>
<dbReference type="Proteomes" id="UP000663903">
    <property type="component" value="Chromosome"/>
</dbReference>